<gene>
    <name evidence="1" type="ORF">M440DRAFT_1404548</name>
</gene>
<evidence type="ECO:0000313" key="1">
    <source>
        <dbReference type="EMBL" id="PTB73549.1"/>
    </source>
</evidence>
<reference evidence="1 2" key="1">
    <citation type="submission" date="2016-07" db="EMBL/GenBank/DDBJ databases">
        <title>Multiple horizontal gene transfer events from other fungi enriched the ability of initially mycotrophic Trichoderma (Ascomycota) to feed on dead plant biomass.</title>
        <authorList>
            <consortium name="DOE Joint Genome Institute"/>
            <person name="Aerts A."/>
            <person name="Atanasova L."/>
            <person name="Chenthamara K."/>
            <person name="Zhang J."/>
            <person name="Grujic M."/>
            <person name="Henrissat B."/>
            <person name="Kuo A."/>
            <person name="Salamov A."/>
            <person name="Lipzen A."/>
            <person name="Labutti K."/>
            <person name="Barry K."/>
            <person name="Miao Y."/>
            <person name="Rahimi M.J."/>
            <person name="Shen Q."/>
            <person name="Grigoriev I.V."/>
            <person name="Kubicek C.P."/>
            <person name="Druzhinina I.S."/>
        </authorList>
    </citation>
    <scope>NUCLEOTIDE SEQUENCE [LARGE SCALE GENOMIC DNA]</scope>
    <source>
        <strain evidence="1 2">ATCC 18648</strain>
    </source>
</reference>
<dbReference type="AlphaFoldDB" id="A0A2T4BW56"/>
<name>A0A2T4BW56_TRILO</name>
<evidence type="ECO:0000313" key="2">
    <source>
        <dbReference type="Proteomes" id="UP000240760"/>
    </source>
</evidence>
<keyword evidence="2" id="KW-1185">Reference proteome</keyword>
<proteinExistence type="predicted"/>
<protein>
    <submittedName>
        <fullName evidence="1">Uncharacterized protein</fullName>
    </submittedName>
</protein>
<dbReference type="OrthoDB" id="5229512at2759"/>
<accession>A0A2T4BW56</accession>
<dbReference type="EMBL" id="KZ679138">
    <property type="protein sequence ID" value="PTB73549.1"/>
    <property type="molecule type" value="Genomic_DNA"/>
</dbReference>
<dbReference type="Proteomes" id="UP000240760">
    <property type="component" value="Unassembled WGS sequence"/>
</dbReference>
<organism evidence="1 2">
    <name type="scientific">Trichoderma longibrachiatum ATCC 18648</name>
    <dbReference type="NCBI Taxonomy" id="983965"/>
    <lineage>
        <taxon>Eukaryota</taxon>
        <taxon>Fungi</taxon>
        <taxon>Dikarya</taxon>
        <taxon>Ascomycota</taxon>
        <taxon>Pezizomycotina</taxon>
        <taxon>Sordariomycetes</taxon>
        <taxon>Hypocreomycetidae</taxon>
        <taxon>Hypocreales</taxon>
        <taxon>Hypocreaceae</taxon>
        <taxon>Trichoderma</taxon>
    </lineage>
</organism>
<sequence>MPEPLHLFDLPIDILSLILSNLLTAPNNTPIPLCPCTTKTTINPLPIFLTHPSLYAIAHPLFYGPSNTFLLDLTGNHASHVRHFIDDNAADDLHDDNNNTSSITLNREHPLLPLHRHTEAAPGSRFLLLSQESRRKVRKLEMRIDRLRGWLWDDLGPFLQDMAVRGSLADMTLLVDESCKKSSSSSKDSRAQSSSRAFLRDKRRVFERPPLEGLVRLLADPGIRQARLRVRGRHQRAWCEFHAGRECGSLSLFRQRRVSGGEGNGEGGALTKEEDEEVVDVDWRAILSRIDPEGRRRAVAWQV</sequence>